<evidence type="ECO:0000256" key="1">
    <source>
        <dbReference type="ARBA" id="ARBA00005417"/>
    </source>
</evidence>
<dbReference type="eggNOG" id="arCOG00201">
    <property type="taxonomic scope" value="Archaea"/>
</dbReference>
<dbReference type="Gene3D" id="3.40.50.300">
    <property type="entry name" value="P-loop containing nucleotide triphosphate hydrolases"/>
    <property type="match status" value="1"/>
</dbReference>
<dbReference type="CDD" id="cd03235">
    <property type="entry name" value="ABC_Metallic_Cations"/>
    <property type="match status" value="1"/>
</dbReference>
<dbReference type="HOGENOM" id="CLU_000604_1_11_2"/>
<dbReference type="PROSITE" id="PS50893">
    <property type="entry name" value="ABC_TRANSPORTER_2"/>
    <property type="match status" value="1"/>
</dbReference>
<evidence type="ECO:0000313" key="7">
    <source>
        <dbReference type="EMBL" id="ACV12733.1"/>
    </source>
</evidence>
<dbReference type="GO" id="GO:0005524">
    <property type="term" value="F:ATP binding"/>
    <property type="evidence" value="ECO:0007669"/>
    <property type="project" value="UniProtKB-KW"/>
</dbReference>
<dbReference type="SMART" id="SM00382">
    <property type="entry name" value="AAA"/>
    <property type="match status" value="1"/>
</dbReference>
<dbReference type="GeneID" id="8384874"/>
<keyword evidence="4" id="KW-0067">ATP-binding</keyword>
<feature type="compositionally biased region" description="Low complexity" evidence="5">
    <location>
        <begin position="1"/>
        <end position="22"/>
    </location>
</feature>
<evidence type="ECO:0000256" key="5">
    <source>
        <dbReference type="SAM" id="MobiDB-lite"/>
    </source>
</evidence>
<keyword evidence="2" id="KW-0813">Transport</keyword>
<evidence type="ECO:0000256" key="4">
    <source>
        <dbReference type="ARBA" id="ARBA00022840"/>
    </source>
</evidence>
<dbReference type="InterPro" id="IPR003439">
    <property type="entry name" value="ABC_transporter-like_ATP-bd"/>
</dbReference>
<reference evidence="7 8" key="1">
    <citation type="journal article" date="2009" name="Stand. Genomic Sci.">
        <title>Complete genome sequence of Halorhabdus utahensis type strain (AX-2).</title>
        <authorList>
            <person name="Anderson I."/>
            <person name="Tindall B.J."/>
            <person name="Pomrenke H."/>
            <person name="Goker M."/>
            <person name="Lapidus A."/>
            <person name="Nolan M."/>
            <person name="Copeland A."/>
            <person name="Glavina Del Rio T."/>
            <person name="Chen F."/>
            <person name="Tice H."/>
            <person name="Cheng J.F."/>
            <person name="Lucas S."/>
            <person name="Chertkov O."/>
            <person name="Bruce D."/>
            <person name="Brettin T."/>
            <person name="Detter J.C."/>
            <person name="Han C."/>
            <person name="Goodwin L."/>
            <person name="Land M."/>
            <person name="Hauser L."/>
            <person name="Chang Y.J."/>
            <person name="Jeffries C.D."/>
            <person name="Pitluck S."/>
            <person name="Pati A."/>
            <person name="Mavromatis K."/>
            <person name="Ivanova N."/>
            <person name="Ovchinnikova G."/>
            <person name="Chen A."/>
            <person name="Palaniappan K."/>
            <person name="Chain P."/>
            <person name="Rohde M."/>
            <person name="Bristow J."/>
            <person name="Eisen J.A."/>
            <person name="Markowitz V."/>
            <person name="Hugenholtz P."/>
            <person name="Kyrpides N.C."/>
            <person name="Klenk H.P."/>
        </authorList>
    </citation>
    <scope>NUCLEOTIDE SEQUENCE [LARGE SCALE GENOMIC DNA]</scope>
    <source>
        <strain evidence="8">DSM 12940 / JCM 11049 / AX-2</strain>
    </source>
</reference>
<gene>
    <name evidence="7" type="ordered locus">Huta_2569</name>
</gene>
<dbReference type="GO" id="GO:0016887">
    <property type="term" value="F:ATP hydrolysis activity"/>
    <property type="evidence" value="ECO:0007669"/>
    <property type="project" value="InterPro"/>
</dbReference>
<dbReference type="KEGG" id="hut:Huta_2569"/>
<feature type="domain" description="ABC transporter" evidence="6">
    <location>
        <begin position="33"/>
        <end position="303"/>
    </location>
</feature>
<dbReference type="Pfam" id="PF00005">
    <property type="entry name" value="ABC_tran"/>
    <property type="match status" value="1"/>
</dbReference>
<comment type="similarity">
    <text evidence="1">Belongs to the ABC transporter superfamily.</text>
</comment>
<evidence type="ECO:0000259" key="6">
    <source>
        <dbReference type="PROSITE" id="PS50893"/>
    </source>
</evidence>
<proteinExistence type="inferred from homology"/>
<evidence type="ECO:0000256" key="3">
    <source>
        <dbReference type="ARBA" id="ARBA00022741"/>
    </source>
</evidence>
<evidence type="ECO:0000256" key="2">
    <source>
        <dbReference type="ARBA" id="ARBA00022448"/>
    </source>
</evidence>
<dbReference type="PANTHER" id="PTHR42734:SF5">
    <property type="entry name" value="IRON TRANSPORT SYSTEM ATP-BINDING PROTEIN HI_0361-RELATED"/>
    <property type="match status" value="1"/>
</dbReference>
<dbReference type="EMBL" id="CP001687">
    <property type="protein sequence ID" value="ACV12733.1"/>
    <property type="molecule type" value="Genomic_DNA"/>
</dbReference>
<evidence type="ECO:0000313" key="8">
    <source>
        <dbReference type="Proteomes" id="UP000002071"/>
    </source>
</evidence>
<dbReference type="InterPro" id="IPR027417">
    <property type="entry name" value="P-loop_NTPase"/>
</dbReference>
<dbReference type="OrthoDB" id="10909at2157"/>
<keyword evidence="3" id="KW-0547">Nucleotide-binding</keyword>
<accession>C7NPH8</accession>
<protein>
    <submittedName>
        <fullName evidence="7">ABC transporter related</fullName>
    </submittedName>
</protein>
<organism evidence="7 8">
    <name type="scientific">Halorhabdus utahensis (strain DSM 12940 / JCM 11049 / AX-2)</name>
    <dbReference type="NCBI Taxonomy" id="519442"/>
    <lineage>
        <taxon>Archaea</taxon>
        <taxon>Methanobacteriati</taxon>
        <taxon>Methanobacteriota</taxon>
        <taxon>Stenosarchaea group</taxon>
        <taxon>Halobacteria</taxon>
        <taxon>Halobacteriales</taxon>
        <taxon>Haloarculaceae</taxon>
        <taxon>Halorhabdus</taxon>
    </lineage>
</organism>
<dbReference type="PANTHER" id="PTHR42734">
    <property type="entry name" value="METAL TRANSPORT SYSTEM ATP-BINDING PROTEIN TM_0124-RELATED"/>
    <property type="match status" value="1"/>
</dbReference>
<dbReference type="Proteomes" id="UP000002071">
    <property type="component" value="Chromosome"/>
</dbReference>
<dbReference type="AlphaFoldDB" id="C7NPH8"/>
<name>C7NPH8_HALUD</name>
<dbReference type="RefSeq" id="WP_015790296.1">
    <property type="nucleotide sequence ID" value="NC_013158.1"/>
</dbReference>
<sequence length="311" mass="32748">MSTQDSDAASTAESATRTATGSDADTPTAEPVVDLSGVTFGYTSTPVVTDVSLAVDQGEYVAIVGPNGSGKSTLMQLMLGLLEPDAGTARLFDESAVRFDDGERIGYVAQHASAAKEMPITVREVVKMGRFAHLTLDRVGDLNRDTIGALREAPLETVRAGLGTVPAIVNAIFGRLSRSDLAIVDEALETVGMSAFADRRITQLSGGQRQRAFIARALASEADLLVLDEPTVGVDAESVDAFYDLLGALNDEGITVVLIEHDLGAVVDHADRVVCLNREVYFDGPTEAFVESDALARAFGTEARVLTGVDG</sequence>
<dbReference type="SUPFAM" id="SSF52540">
    <property type="entry name" value="P-loop containing nucleoside triphosphate hydrolases"/>
    <property type="match status" value="1"/>
</dbReference>
<dbReference type="STRING" id="519442.Huta_2569"/>
<dbReference type="InterPro" id="IPR003593">
    <property type="entry name" value="AAA+_ATPase"/>
</dbReference>
<keyword evidence="8" id="KW-1185">Reference proteome</keyword>
<dbReference type="PROSITE" id="PS00211">
    <property type="entry name" value="ABC_TRANSPORTER_1"/>
    <property type="match status" value="1"/>
</dbReference>
<dbReference type="InterPro" id="IPR017871">
    <property type="entry name" value="ABC_transporter-like_CS"/>
</dbReference>
<feature type="region of interest" description="Disordered" evidence="5">
    <location>
        <begin position="1"/>
        <end position="30"/>
    </location>
</feature>
<dbReference type="InterPro" id="IPR050153">
    <property type="entry name" value="Metal_Ion_Import_ABC"/>
</dbReference>